<keyword evidence="3" id="KW-0443">Lipid metabolism</keyword>
<dbReference type="GO" id="GO:0046340">
    <property type="term" value="P:diacylglycerol catabolic process"/>
    <property type="evidence" value="ECO:0007669"/>
    <property type="project" value="TreeGrafter"/>
</dbReference>
<evidence type="ECO:0000256" key="4">
    <source>
        <dbReference type="SAM" id="MobiDB-lite"/>
    </source>
</evidence>
<accession>A0A9P6MJ03</accession>
<reference evidence="5" key="1">
    <citation type="journal article" date="2020" name="Fungal Divers.">
        <title>Resolving the Mortierellaceae phylogeny through synthesis of multi-gene phylogenetics and phylogenomics.</title>
        <authorList>
            <person name="Vandepol N."/>
            <person name="Liber J."/>
            <person name="Desiro A."/>
            <person name="Na H."/>
            <person name="Kennedy M."/>
            <person name="Barry K."/>
            <person name="Grigoriev I.V."/>
            <person name="Miller A.N."/>
            <person name="O'Donnell K."/>
            <person name="Stajich J.E."/>
            <person name="Bonito G."/>
        </authorList>
    </citation>
    <scope>NUCLEOTIDE SEQUENCE</scope>
    <source>
        <strain evidence="5">MES-2147</strain>
    </source>
</reference>
<gene>
    <name evidence="5" type="ORF">BGZ65_000947</name>
</gene>
<comment type="caution">
    <text evidence="5">The sequence shown here is derived from an EMBL/GenBank/DDBJ whole genome shotgun (WGS) entry which is preliminary data.</text>
</comment>
<protein>
    <submittedName>
        <fullName evidence="5">Uncharacterized protein</fullName>
    </submittedName>
</protein>
<dbReference type="AlphaFoldDB" id="A0A9P6MJ03"/>
<dbReference type="GO" id="GO:0016298">
    <property type="term" value="F:lipase activity"/>
    <property type="evidence" value="ECO:0007669"/>
    <property type="project" value="TreeGrafter"/>
</dbReference>
<dbReference type="EMBL" id="JAAAHW010000293">
    <property type="protein sequence ID" value="KAG0004087.1"/>
    <property type="molecule type" value="Genomic_DNA"/>
</dbReference>
<evidence type="ECO:0000256" key="2">
    <source>
        <dbReference type="ARBA" id="ARBA00022963"/>
    </source>
</evidence>
<feature type="region of interest" description="Disordered" evidence="4">
    <location>
        <begin position="267"/>
        <end position="315"/>
    </location>
</feature>
<dbReference type="PANTHER" id="PTHR45792:SF8">
    <property type="entry name" value="DIACYLGLYCEROL LIPASE-ALPHA"/>
    <property type="match status" value="1"/>
</dbReference>
<dbReference type="PANTHER" id="PTHR45792">
    <property type="entry name" value="DIACYLGLYCEROL LIPASE HOMOLOG-RELATED"/>
    <property type="match status" value="1"/>
</dbReference>
<evidence type="ECO:0000256" key="1">
    <source>
        <dbReference type="ARBA" id="ARBA00022801"/>
    </source>
</evidence>
<sequence length="426" mass="48223">MSKRAIKLVTSISYGDDVVGRLSLGSVRNIGHAMRALMAMRPAPPLSPPASPVLTATTSATSDEEVVHDSSELLDDLLEAEGENLYRTRHQQEEKKRKRSHSKREKRQKPTQTSVGLEIVQKVIRWKLTGEEQLFEEFMDIRRAMTREMNKHQETYEGGDFYPEGTTERERRSNIIMITPNLVPPGKVLWIRPTSLEKELENAETRRHPIDNVIHQFEWDHPIEYNPSSLLKPISHQFQQHLEDDQSDSASIRSIKSTICSSLYTASSSSLPNLSTSPPTTPRITRTPSSSDQAVNEEQQQQQQEQEQHQNLHPRIQRQTSLDSIHSIYSTMSTSTTSPASLHPNSENTDKLLYRLYAVPRPENVFDEMLFSRRMWSDHLPLTYEFILAGKHAIPVTSPAAQREKVEIAAAAAAAARGTTTTADNK</sequence>
<dbReference type="GO" id="GO:0019369">
    <property type="term" value="P:arachidonate metabolic process"/>
    <property type="evidence" value="ECO:0007669"/>
    <property type="project" value="TreeGrafter"/>
</dbReference>
<feature type="compositionally biased region" description="Low complexity" evidence="4">
    <location>
        <begin position="267"/>
        <end position="305"/>
    </location>
</feature>
<evidence type="ECO:0000313" key="5">
    <source>
        <dbReference type="EMBL" id="KAG0004087.1"/>
    </source>
</evidence>
<keyword evidence="6" id="KW-1185">Reference proteome</keyword>
<evidence type="ECO:0000256" key="3">
    <source>
        <dbReference type="ARBA" id="ARBA00023098"/>
    </source>
</evidence>
<name>A0A9P6MJ03_9FUNG</name>
<feature type="compositionally biased region" description="Basic residues" evidence="4">
    <location>
        <begin position="96"/>
        <end position="109"/>
    </location>
</feature>
<keyword evidence="2" id="KW-0442">Lipid degradation</keyword>
<dbReference type="InterPro" id="IPR052214">
    <property type="entry name" value="DAG_Lipase-Related"/>
</dbReference>
<organism evidence="5 6">
    <name type="scientific">Modicella reniformis</name>
    <dbReference type="NCBI Taxonomy" id="1440133"/>
    <lineage>
        <taxon>Eukaryota</taxon>
        <taxon>Fungi</taxon>
        <taxon>Fungi incertae sedis</taxon>
        <taxon>Mucoromycota</taxon>
        <taxon>Mortierellomycotina</taxon>
        <taxon>Mortierellomycetes</taxon>
        <taxon>Mortierellales</taxon>
        <taxon>Mortierellaceae</taxon>
        <taxon>Modicella</taxon>
    </lineage>
</organism>
<dbReference type="Proteomes" id="UP000749646">
    <property type="component" value="Unassembled WGS sequence"/>
</dbReference>
<feature type="compositionally biased region" description="Basic and acidic residues" evidence="4">
    <location>
        <begin position="84"/>
        <end position="95"/>
    </location>
</feature>
<proteinExistence type="predicted"/>
<keyword evidence="1" id="KW-0378">Hydrolase</keyword>
<feature type="region of interest" description="Disordered" evidence="4">
    <location>
        <begin position="83"/>
        <end position="114"/>
    </location>
</feature>
<dbReference type="OrthoDB" id="2439338at2759"/>
<evidence type="ECO:0000313" key="6">
    <source>
        <dbReference type="Proteomes" id="UP000749646"/>
    </source>
</evidence>